<keyword evidence="6 8" id="KW-1133">Transmembrane helix</keyword>
<keyword evidence="3 8" id="KW-0813">Transport</keyword>
<evidence type="ECO:0000256" key="6">
    <source>
        <dbReference type="ARBA" id="ARBA00022989"/>
    </source>
</evidence>
<dbReference type="PANTHER" id="PTHR42929">
    <property type="entry name" value="INNER MEMBRANE ABC TRANSPORTER PERMEASE PROTEIN YDCU-RELATED-RELATED"/>
    <property type="match status" value="1"/>
</dbReference>
<gene>
    <name evidence="10" type="primary">potB_3</name>
    <name evidence="10" type="ORF">LEUCIP111803_01103</name>
</gene>
<evidence type="ECO:0000259" key="9">
    <source>
        <dbReference type="PROSITE" id="PS50928"/>
    </source>
</evidence>
<feature type="transmembrane region" description="Helical" evidence="8">
    <location>
        <begin position="257"/>
        <end position="279"/>
    </location>
</feature>
<dbReference type="RefSeq" id="WP_218114728.1">
    <property type="nucleotide sequence ID" value="NZ_CAJVAP010000010.1"/>
</dbReference>
<organism evidence="10 11">
    <name type="scientific">Leucobacter soli</name>
    <dbReference type="NCBI Taxonomy" id="2812850"/>
    <lineage>
        <taxon>Bacteria</taxon>
        <taxon>Bacillati</taxon>
        <taxon>Actinomycetota</taxon>
        <taxon>Actinomycetes</taxon>
        <taxon>Micrococcales</taxon>
        <taxon>Microbacteriaceae</taxon>
        <taxon>Leucobacter</taxon>
    </lineage>
</organism>
<feature type="transmembrane region" description="Helical" evidence="8">
    <location>
        <begin position="72"/>
        <end position="91"/>
    </location>
</feature>
<feature type="domain" description="ABC transmembrane type-1" evidence="9">
    <location>
        <begin position="68"/>
        <end position="276"/>
    </location>
</feature>
<sequence>MERSRSSWFWRALSWPGAVWLLVLFVGPLVLMLAIALSQTDIVGRPLLGSWSLTSFGQLFQPHVLPILGRTLIYALTIVGVCLVLGYAVAYTVSRYGGRAKNLLLLLLMLPWLVDYLIRIYALLQLLSSEGVIVSVLRGTGLIDAQQQVQLLGTPFAVIVGLVYALLPFMTLPIYVAIEGVDTRLVEACRDLYGTGTDAFLRVVLPASLPGVISGATLVFLLSFGDFATARILGGPDQYLIGNFIQDQFSGVGALPLGAAASIFVLVIVMVVLGTFTWLSDRLRRRYAA</sequence>
<feature type="transmembrane region" description="Helical" evidence="8">
    <location>
        <begin position="156"/>
        <end position="178"/>
    </location>
</feature>
<feature type="transmembrane region" description="Helical" evidence="8">
    <location>
        <begin position="199"/>
        <end position="224"/>
    </location>
</feature>
<evidence type="ECO:0000313" key="10">
    <source>
        <dbReference type="EMBL" id="CAG7608315.1"/>
    </source>
</evidence>
<evidence type="ECO:0000256" key="3">
    <source>
        <dbReference type="ARBA" id="ARBA00022448"/>
    </source>
</evidence>
<evidence type="ECO:0000256" key="1">
    <source>
        <dbReference type="ARBA" id="ARBA00004651"/>
    </source>
</evidence>
<evidence type="ECO:0000256" key="8">
    <source>
        <dbReference type="RuleBase" id="RU363032"/>
    </source>
</evidence>
<dbReference type="EMBL" id="CAJVAP010000010">
    <property type="protein sequence ID" value="CAG7608315.1"/>
    <property type="molecule type" value="Genomic_DNA"/>
</dbReference>
<name>A0A916NVK1_9MICO</name>
<evidence type="ECO:0000256" key="2">
    <source>
        <dbReference type="ARBA" id="ARBA00007069"/>
    </source>
</evidence>
<comment type="similarity">
    <text evidence="2">Belongs to the binding-protein-dependent transport system permease family. CysTW subfamily.</text>
</comment>
<dbReference type="GO" id="GO:0055085">
    <property type="term" value="P:transmembrane transport"/>
    <property type="evidence" value="ECO:0007669"/>
    <property type="project" value="InterPro"/>
</dbReference>
<keyword evidence="4" id="KW-1003">Cell membrane</keyword>
<dbReference type="InterPro" id="IPR000515">
    <property type="entry name" value="MetI-like"/>
</dbReference>
<evidence type="ECO:0000256" key="7">
    <source>
        <dbReference type="ARBA" id="ARBA00023136"/>
    </source>
</evidence>
<evidence type="ECO:0000256" key="5">
    <source>
        <dbReference type="ARBA" id="ARBA00022692"/>
    </source>
</evidence>
<feature type="transmembrane region" description="Helical" evidence="8">
    <location>
        <begin position="12"/>
        <end position="37"/>
    </location>
</feature>
<evidence type="ECO:0000313" key="11">
    <source>
        <dbReference type="Proteomes" id="UP000693892"/>
    </source>
</evidence>
<dbReference type="GO" id="GO:0005886">
    <property type="term" value="C:plasma membrane"/>
    <property type="evidence" value="ECO:0007669"/>
    <property type="project" value="UniProtKB-SubCell"/>
</dbReference>
<dbReference type="Proteomes" id="UP000693892">
    <property type="component" value="Unassembled WGS sequence"/>
</dbReference>
<accession>A0A916NVK1</accession>
<proteinExistence type="inferred from homology"/>
<dbReference type="AlphaFoldDB" id="A0A916NVK1"/>
<dbReference type="PROSITE" id="PS50928">
    <property type="entry name" value="ABC_TM1"/>
    <property type="match status" value="1"/>
</dbReference>
<protein>
    <submittedName>
        <fullName evidence="10">Spermidine/putrescine transport system permease protein PotB</fullName>
    </submittedName>
</protein>
<keyword evidence="5 8" id="KW-0812">Transmembrane</keyword>
<evidence type="ECO:0000256" key="4">
    <source>
        <dbReference type="ARBA" id="ARBA00022475"/>
    </source>
</evidence>
<dbReference type="PANTHER" id="PTHR42929:SF1">
    <property type="entry name" value="INNER MEMBRANE ABC TRANSPORTER PERMEASE PROTEIN YDCU-RELATED"/>
    <property type="match status" value="1"/>
</dbReference>
<feature type="transmembrane region" description="Helical" evidence="8">
    <location>
        <begin position="103"/>
        <end position="124"/>
    </location>
</feature>
<keyword evidence="11" id="KW-1185">Reference proteome</keyword>
<dbReference type="CDD" id="cd06261">
    <property type="entry name" value="TM_PBP2"/>
    <property type="match status" value="1"/>
</dbReference>
<reference evidence="10" key="1">
    <citation type="submission" date="2021-06" db="EMBL/GenBank/DDBJ databases">
        <authorList>
            <person name="Criscuolo A."/>
        </authorList>
    </citation>
    <scope>NUCLEOTIDE SEQUENCE</scope>
    <source>
        <strain evidence="10">CIP111803</strain>
    </source>
</reference>
<keyword evidence="7 8" id="KW-0472">Membrane</keyword>
<dbReference type="Pfam" id="PF00528">
    <property type="entry name" value="BPD_transp_1"/>
    <property type="match status" value="1"/>
</dbReference>
<comment type="caution">
    <text evidence="10">The sequence shown here is derived from an EMBL/GenBank/DDBJ whole genome shotgun (WGS) entry which is preliminary data.</text>
</comment>
<comment type="subcellular location">
    <subcellularLocation>
        <location evidence="1 8">Cell membrane</location>
        <topology evidence="1 8">Multi-pass membrane protein</topology>
    </subcellularLocation>
</comment>